<evidence type="ECO:0000313" key="1">
    <source>
        <dbReference type="EMBL" id="EJD75825.1"/>
    </source>
</evidence>
<reference evidence="1" key="1">
    <citation type="submission" date="2012-04" db="EMBL/GenBank/DDBJ databases">
        <title>The Genome Sequence of Loa loa.</title>
        <authorList>
            <consortium name="The Broad Institute Genome Sequencing Platform"/>
            <consortium name="Broad Institute Genome Sequencing Center for Infectious Disease"/>
            <person name="Nutman T.B."/>
            <person name="Fink D.L."/>
            <person name="Russ C."/>
            <person name="Young S."/>
            <person name="Zeng Q."/>
            <person name="Gargeya S."/>
            <person name="Alvarado L."/>
            <person name="Berlin A."/>
            <person name="Chapman S.B."/>
            <person name="Chen Z."/>
            <person name="Freedman E."/>
            <person name="Gellesch M."/>
            <person name="Goldberg J."/>
            <person name="Griggs A."/>
            <person name="Gujja S."/>
            <person name="Heilman E.R."/>
            <person name="Heiman D."/>
            <person name="Howarth C."/>
            <person name="Mehta T."/>
            <person name="Neiman D."/>
            <person name="Pearson M."/>
            <person name="Roberts A."/>
            <person name="Saif S."/>
            <person name="Shea T."/>
            <person name="Shenoy N."/>
            <person name="Sisk P."/>
            <person name="Stolte C."/>
            <person name="Sykes S."/>
            <person name="White J."/>
            <person name="Yandava C."/>
            <person name="Haas B."/>
            <person name="Henn M.R."/>
            <person name="Nusbaum C."/>
            <person name="Birren B."/>
        </authorList>
    </citation>
    <scope>NUCLEOTIDE SEQUENCE [LARGE SCALE GENOMIC DNA]</scope>
</reference>
<dbReference type="GO" id="GO:0005811">
    <property type="term" value="C:lipid droplet"/>
    <property type="evidence" value="ECO:0007669"/>
    <property type="project" value="TreeGrafter"/>
</dbReference>
<evidence type="ECO:0008006" key="2">
    <source>
        <dbReference type="Google" id="ProtNLM"/>
    </source>
</evidence>
<dbReference type="RefSeq" id="XP_020306662.1">
    <property type="nucleotide sequence ID" value="XM_020449769.1"/>
</dbReference>
<dbReference type="InterPro" id="IPR051276">
    <property type="entry name" value="Saccharopine_DH-like_oxidrdct"/>
</dbReference>
<dbReference type="AlphaFoldDB" id="A0A1S0UJS2"/>
<organism evidence="1">
    <name type="scientific">Loa loa</name>
    <name type="common">Eye worm</name>
    <name type="synonym">Filaria loa</name>
    <dbReference type="NCBI Taxonomy" id="7209"/>
    <lineage>
        <taxon>Eukaryota</taxon>
        <taxon>Metazoa</taxon>
        <taxon>Ecdysozoa</taxon>
        <taxon>Nematoda</taxon>
        <taxon>Chromadorea</taxon>
        <taxon>Rhabditida</taxon>
        <taxon>Spirurina</taxon>
        <taxon>Spiruromorpha</taxon>
        <taxon>Filarioidea</taxon>
        <taxon>Onchocercidae</taxon>
        <taxon>Loa</taxon>
    </lineage>
</organism>
<dbReference type="CTD" id="31251574"/>
<dbReference type="KEGG" id="loa:LOAG_17109"/>
<gene>
    <name evidence="1" type="ORF">LOAG_17109</name>
</gene>
<dbReference type="GO" id="GO:0005739">
    <property type="term" value="C:mitochondrion"/>
    <property type="evidence" value="ECO:0007669"/>
    <property type="project" value="TreeGrafter"/>
</dbReference>
<dbReference type="GeneID" id="31251574"/>
<dbReference type="OMA" id="YITTSAC"/>
<dbReference type="PANTHER" id="PTHR12286:SF5">
    <property type="entry name" value="SACCHAROPINE DEHYDROGENASE-LIKE OXIDOREDUCTASE"/>
    <property type="match status" value="1"/>
</dbReference>
<dbReference type="GO" id="GO:0009247">
    <property type="term" value="P:glycolipid biosynthetic process"/>
    <property type="evidence" value="ECO:0007669"/>
    <property type="project" value="TreeGrafter"/>
</dbReference>
<dbReference type="GO" id="GO:0005886">
    <property type="term" value="C:plasma membrane"/>
    <property type="evidence" value="ECO:0007669"/>
    <property type="project" value="TreeGrafter"/>
</dbReference>
<dbReference type="PANTHER" id="PTHR12286">
    <property type="entry name" value="SACCHAROPINE DEHYDROGENASE-LIKE OXIDOREDUCTASE"/>
    <property type="match status" value="1"/>
</dbReference>
<dbReference type="OrthoDB" id="10268090at2759"/>
<accession>A0A1S0UJS2</accession>
<proteinExistence type="predicted"/>
<name>A0A1S0UJS2_LOALO</name>
<protein>
    <recommendedName>
        <fullName evidence="2">Saccharopine dehydrogenase-like C-terminal domain-containing protein</fullName>
    </recommendedName>
</protein>
<dbReference type="InParanoid" id="A0A1S0UJS2"/>
<sequence length="123" mass="13721">MAGGFFRCCQNVVYERFFVGVSRVKQASFTYWFFGTGWPEKHNSFDEYTVKPDKQMTARCVGPDAGYMTTSACVLAAALSLLSDADKLPQGGVYTSAAAFKNTGIYGRLERYGVRFEIVDELH</sequence>
<dbReference type="EMBL" id="JH712105">
    <property type="protein sequence ID" value="EJD75825.1"/>
    <property type="molecule type" value="Genomic_DNA"/>
</dbReference>